<feature type="compositionally biased region" description="Acidic residues" evidence="5">
    <location>
        <begin position="351"/>
        <end position="360"/>
    </location>
</feature>
<protein>
    <submittedName>
        <fullName evidence="6">U3 small nucleolar RNA-associated protein 14 homolog A-like</fullName>
    </submittedName>
</protein>
<gene>
    <name evidence="6" type="primary">LOC107719748</name>
</gene>
<dbReference type="Proteomes" id="UP000472270">
    <property type="component" value="Unassembled WGS sequence"/>
</dbReference>
<feature type="compositionally biased region" description="Acidic residues" evidence="5">
    <location>
        <begin position="399"/>
        <end position="416"/>
    </location>
</feature>
<proteinExistence type="inferred from homology"/>
<dbReference type="PANTHER" id="PTHR14150">
    <property type="entry name" value="U3 SMALL NUCLEOLAR RNA-ASSOCIATED PROTEIN 14"/>
    <property type="match status" value="1"/>
</dbReference>
<dbReference type="GO" id="GO:0006364">
    <property type="term" value="P:rRNA processing"/>
    <property type="evidence" value="ECO:0007669"/>
    <property type="project" value="InterPro"/>
</dbReference>
<sequence>DERKHKKLLEAISSMGGRKRKKQSERSEASVQVSEFFVNAEGTGEKVNISDLLGTVEKTSGASNKTKKQLRNLQNSKGTLALPLNKQQTEKIQRGIAYEKTTKENQKAEQIVFPLNQESSGPKQVEQVVAGWKAQTPLEQEIFRLLHSNSQPVNDPVLTPVEEASLKAMSLEEAKIRRAELQKTRALQSYYEAKAKREKNIKSKKYHKIQKKGKRKEFLKQFEEMVKTNPEGALEELKKMELSRMEERMSLKHQNSGKWAKSKAIMAKYDDSARKAMQEQLQMNKDLTQKIVVPSDDEHESNEEGLETVPDFVNDPEPIIDPVNPWMRGQLTHEEPEVSCVTTDEPQTAEQENEEEELIGEFERKRKLRQADEEDLIPTEEQSKRAGLKKILVVEEDVVEVSDKEEEEDEEEEDVSEFNTLFRFMRSEKTLEGPNQTPQWLNTPEREDEEGLLNEGQIRVRNIEDLEVLAEDVDPQPIAAPSLPQTAVGEATSEPPNKKKSEIDLKEVLTKDAKVVQVPFLPTVDHDEQISIIKEAFAGDDVISDFIKDKRKQEAAGKPKVVDLTLPGWGEWGGVGLKPSRWKRKRFRIKMASSPPRQDRKLPDTIISENRNTSIASHQVSQLPFPFQNTAQFESCIRTPIGQTWNTQGVVKKMTKPKVITKLGAIIEPMVKEDFINKTTTSAGKGPAIMLGENKRANKGREWSSAKHQGRRGSQKRKKQQT</sequence>
<feature type="compositionally biased region" description="Polar residues" evidence="5">
    <location>
        <begin position="433"/>
        <end position="442"/>
    </location>
</feature>
<feature type="compositionally biased region" description="Basic and acidic residues" evidence="5">
    <location>
        <begin position="693"/>
        <end position="705"/>
    </location>
</feature>
<evidence type="ECO:0000256" key="4">
    <source>
        <dbReference type="ARBA" id="ARBA00023242"/>
    </source>
</evidence>
<evidence type="ECO:0000256" key="5">
    <source>
        <dbReference type="SAM" id="MobiDB-lite"/>
    </source>
</evidence>
<feature type="compositionally biased region" description="Acidic residues" evidence="5">
    <location>
        <begin position="295"/>
        <end position="306"/>
    </location>
</feature>
<feature type="region of interest" description="Disordered" evidence="5">
    <location>
        <begin position="682"/>
        <end position="722"/>
    </location>
</feature>
<evidence type="ECO:0000256" key="3">
    <source>
        <dbReference type="ARBA" id="ARBA00022553"/>
    </source>
</evidence>
<evidence type="ECO:0000256" key="1">
    <source>
        <dbReference type="ARBA" id="ARBA00004604"/>
    </source>
</evidence>
<dbReference type="InterPro" id="IPR006709">
    <property type="entry name" value="SSU_processome_Utp14"/>
</dbReference>
<accession>A0A673GLB8</accession>
<feature type="region of interest" description="Disordered" evidence="5">
    <location>
        <begin position="335"/>
        <end position="366"/>
    </location>
</feature>
<comment type="similarity">
    <text evidence="2">Belongs to the UTP14 family.</text>
</comment>
<organism evidence="6 7">
    <name type="scientific">Sinocyclocheilus rhinocerous</name>
    <dbReference type="NCBI Taxonomy" id="307959"/>
    <lineage>
        <taxon>Eukaryota</taxon>
        <taxon>Metazoa</taxon>
        <taxon>Chordata</taxon>
        <taxon>Craniata</taxon>
        <taxon>Vertebrata</taxon>
        <taxon>Euteleostomi</taxon>
        <taxon>Actinopterygii</taxon>
        <taxon>Neopterygii</taxon>
        <taxon>Teleostei</taxon>
        <taxon>Ostariophysi</taxon>
        <taxon>Cypriniformes</taxon>
        <taxon>Cyprinidae</taxon>
        <taxon>Cyprininae</taxon>
        <taxon>Sinocyclocheilus</taxon>
    </lineage>
</organism>
<keyword evidence="4" id="KW-0539">Nucleus</keyword>
<dbReference type="PANTHER" id="PTHR14150:SF12">
    <property type="entry name" value="U3 SMALL NUCLEOLAR RNA-ASSOCIATED PROTEIN 14 HOMOLOG A"/>
    <property type="match status" value="1"/>
</dbReference>
<evidence type="ECO:0000313" key="7">
    <source>
        <dbReference type="Proteomes" id="UP000472270"/>
    </source>
</evidence>
<feature type="region of interest" description="Disordered" evidence="5">
    <location>
        <begin position="1"/>
        <end position="30"/>
    </location>
</feature>
<keyword evidence="7" id="KW-1185">Reference proteome</keyword>
<reference evidence="6" key="1">
    <citation type="submission" date="2025-08" db="UniProtKB">
        <authorList>
            <consortium name="Ensembl"/>
        </authorList>
    </citation>
    <scope>IDENTIFICATION</scope>
</reference>
<name>A0A673GLB8_9TELE</name>
<feature type="compositionally biased region" description="Basic residues" evidence="5">
    <location>
        <begin position="708"/>
        <end position="722"/>
    </location>
</feature>
<dbReference type="Pfam" id="PF04615">
    <property type="entry name" value="Utp14"/>
    <property type="match status" value="1"/>
</dbReference>
<evidence type="ECO:0000313" key="6">
    <source>
        <dbReference type="Ensembl" id="ENSSRHP00000013840.1"/>
    </source>
</evidence>
<dbReference type="GO" id="GO:0032040">
    <property type="term" value="C:small-subunit processome"/>
    <property type="evidence" value="ECO:0007669"/>
    <property type="project" value="InterPro"/>
</dbReference>
<dbReference type="AlphaFoldDB" id="A0A673GLB8"/>
<evidence type="ECO:0000256" key="2">
    <source>
        <dbReference type="ARBA" id="ARBA00007774"/>
    </source>
</evidence>
<feature type="region of interest" description="Disordered" evidence="5">
    <location>
        <begin position="295"/>
        <end position="316"/>
    </location>
</feature>
<feature type="region of interest" description="Disordered" evidence="5">
    <location>
        <begin position="399"/>
        <end position="456"/>
    </location>
</feature>
<keyword evidence="3" id="KW-0597">Phosphoprotein</keyword>
<comment type="subcellular location">
    <subcellularLocation>
        <location evidence="1">Nucleus</location>
        <location evidence="1">Nucleolus</location>
    </subcellularLocation>
</comment>
<feature type="region of interest" description="Disordered" evidence="5">
    <location>
        <begin position="472"/>
        <end position="503"/>
    </location>
</feature>
<reference evidence="6" key="2">
    <citation type="submission" date="2025-09" db="UniProtKB">
        <authorList>
            <consortium name="Ensembl"/>
        </authorList>
    </citation>
    <scope>IDENTIFICATION</scope>
</reference>
<dbReference type="Ensembl" id="ENSSRHT00000014323.1">
    <property type="protein sequence ID" value="ENSSRHP00000013840.1"/>
    <property type="gene ID" value="ENSSRHG00000007476.1"/>
</dbReference>